<dbReference type="EMBL" id="JAAAIL010001709">
    <property type="protein sequence ID" value="KAG0265914.1"/>
    <property type="molecule type" value="Genomic_DNA"/>
</dbReference>
<gene>
    <name evidence="1" type="ORF">BGZ95_003179</name>
</gene>
<proteinExistence type="predicted"/>
<name>A0AAD4H2K2_9FUNG</name>
<evidence type="ECO:0000313" key="1">
    <source>
        <dbReference type="EMBL" id="KAG0265914.1"/>
    </source>
</evidence>
<dbReference type="Proteomes" id="UP001194580">
    <property type="component" value="Unassembled WGS sequence"/>
</dbReference>
<sequence length="59" mass="6829">MTSRSKDKSLENTFQHSTFKHTLYRASTEMSDLAFSHQVLKATSSRPLHKIHLLKQART</sequence>
<organism evidence="1 2">
    <name type="scientific">Linnemannia exigua</name>
    <dbReference type="NCBI Taxonomy" id="604196"/>
    <lineage>
        <taxon>Eukaryota</taxon>
        <taxon>Fungi</taxon>
        <taxon>Fungi incertae sedis</taxon>
        <taxon>Mucoromycota</taxon>
        <taxon>Mortierellomycotina</taxon>
        <taxon>Mortierellomycetes</taxon>
        <taxon>Mortierellales</taxon>
        <taxon>Mortierellaceae</taxon>
        <taxon>Linnemannia</taxon>
    </lineage>
</organism>
<protein>
    <submittedName>
        <fullName evidence="1">Uncharacterized protein</fullName>
    </submittedName>
</protein>
<comment type="caution">
    <text evidence="1">The sequence shown here is derived from an EMBL/GenBank/DDBJ whole genome shotgun (WGS) entry which is preliminary data.</text>
</comment>
<accession>A0AAD4H2K2</accession>
<keyword evidence="2" id="KW-1185">Reference proteome</keyword>
<reference evidence="1" key="1">
    <citation type="journal article" date="2020" name="Fungal Divers.">
        <title>Resolving the Mortierellaceae phylogeny through synthesis of multi-gene phylogenetics and phylogenomics.</title>
        <authorList>
            <person name="Vandepol N."/>
            <person name="Liber J."/>
            <person name="Desiro A."/>
            <person name="Na H."/>
            <person name="Kennedy M."/>
            <person name="Barry K."/>
            <person name="Grigoriev I.V."/>
            <person name="Miller A.N."/>
            <person name="O'Donnell K."/>
            <person name="Stajich J.E."/>
            <person name="Bonito G."/>
        </authorList>
    </citation>
    <scope>NUCLEOTIDE SEQUENCE</scope>
    <source>
        <strain evidence="1">NRRL 28262</strain>
    </source>
</reference>
<dbReference type="AlphaFoldDB" id="A0AAD4H2K2"/>
<evidence type="ECO:0000313" key="2">
    <source>
        <dbReference type="Proteomes" id="UP001194580"/>
    </source>
</evidence>